<evidence type="ECO:0000256" key="3">
    <source>
        <dbReference type="ARBA" id="ARBA00023163"/>
    </source>
</evidence>
<sequence length="569" mass="63605">MQTSQKHPSSAGIHLYNQPVQGIDPYTHYHILQTNSGHEIHDSSSQGTTISFEPCKEQYFTLESSPANAINDLIGCDSPSYASVSSNRSPFSPQPSHSYHSDQHQSSDNTYGSPTSVHSSAADSYELKHKLKELEISLLGPDSDIVDSCHCCYKGNHHGASPMAKYNWDQIVEMIPKLDLKEVLIRCAQAVSDDDVETAEGFMNNVLAKMVSVGGDPIQRLGAYLLEGLRARMESSGSLIYKALKCEQPITSKDLMTYMHILYQICPYWKFAYVSANVVIGEAMLNESRIHIIDFQIAQGTQWLLLMQALASRPGGPPFIRLTGVDDSQSFQARGGGLHIVGKRLSDYAKSCGVPFEFHSAAMSGCEVELENLVVQPGEALAVNFPYILHHMPDESVSTENHRDRLLRLVKSLSPKVVTLVEQESNTNTSPFFQRFVETLSYYTAMFESIDVALPRDDKQRISAEQHCVARDIVNMIACEGPERVERHELFGKWRSRFLMAGFAPCTLSSSVTVAVRNMLNNEFNGNYRLEHRDGALYLGWKNRAMCTSSAWRFVSARKDVSKEERQLV</sequence>
<dbReference type="AlphaFoldDB" id="A0A371FY99"/>
<comment type="caution">
    <text evidence="7">The sequence shown here is derived from an EMBL/GenBank/DDBJ whole genome shotgun (WGS) entry which is preliminary data.</text>
</comment>
<dbReference type="PANTHER" id="PTHR31636">
    <property type="entry name" value="OSJNBA0084A10.13 PROTEIN-RELATED"/>
    <property type="match status" value="1"/>
</dbReference>
<feature type="region of interest" description="VHIID" evidence="5">
    <location>
        <begin position="259"/>
        <end position="324"/>
    </location>
</feature>
<keyword evidence="3" id="KW-0804">Transcription</keyword>
<dbReference type="OrthoDB" id="593669at2759"/>
<evidence type="ECO:0000256" key="2">
    <source>
        <dbReference type="ARBA" id="ARBA00023015"/>
    </source>
</evidence>
<feature type="region of interest" description="Disordered" evidence="6">
    <location>
        <begin position="84"/>
        <end position="119"/>
    </location>
</feature>
<dbReference type="InterPro" id="IPR005202">
    <property type="entry name" value="TF_GRAS"/>
</dbReference>
<keyword evidence="2" id="KW-0805">Transcription regulation</keyword>
<feature type="compositionally biased region" description="Polar residues" evidence="6">
    <location>
        <begin position="109"/>
        <end position="119"/>
    </location>
</feature>
<feature type="non-terminal residue" evidence="7">
    <location>
        <position position="1"/>
    </location>
</feature>
<dbReference type="GO" id="GO:0005634">
    <property type="term" value="C:nucleus"/>
    <property type="evidence" value="ECO:0007669"/>
    <property type="project" value="UniProtKB-SubCell"/>
</dbReference>
<accession>A0A371FY99</accession>
<protein>
    <submittedName>
        <fullName evidence="7">Scarecrow-like protein 13</fullName>
    </submittedName>
</protein>
<evidence type="ECO:0000313" key="7">
    <source>
        <dbReference type="EMBL" id="RDX83251.1"/>
    </source>
</evidence>
<evidence type="ECO:0000256" key="1">
    <source>
        <dbReference type="ARBA" id="ARBA00004123"/>
    </source>
</evidence>
<proteinExistence type="inferred from homology"/>
<comment type="similarity">
    <text evidence="5">Belongs to the GRAS family.</text>
</comment>
<gene>
    <name evidence="7" type="primary">SCL13</name>
    <name evidence="7" type="ORF">CR513_35851</name>
</gene>
<dbReference type="PROSITE" id="PS50985">
    <property type="entry name" value="GRAS"/>
    <property type="match status" value="1"/>
</dbReference>
<feature type="short sequence motif" description="VHIID" evidence="5">
    <location>
        <begin position="290"/>
        <end position="294"/>
    </location>
</feature>
<dbReference type="STRING" id="157652.A0A371FY99"/>
<name>A0A371FY99_MUCPR</name>
<organism evidence="7 8">
    <name type="scientific">Mucuna pruriens</name>
    <name type="common">Velvet bean</name>
    <name type="synonym">Dolichos pruriens</name>
    <dbReference type="NCBI Taxonomy" id="157652"/>
    <lineage>
        <taxon>Eukaryota</taxon>
        <taxon>Viridiplantae</taxon>
        <taxon>Streptophyta</taxon>
        <taxon>Embryophyta</taxon>
        <taxon>Tracheophyta</taxon>
        <taxon>Spermatophyta</taxon>
        <taxon>Magnoliopsida</taxon>
        <taxon>eudicotyledons</taxon>
        <taxon>Gunneridae</taxon>
        <taxon>Pentapetalae</taxon>
        <taxon>rosids</taxon>
        <taxon>fabids</taxon>
        <taxon>Fabales</taxon>
        <taxon>Fabaceae</taxon>
        <taxon>Papilionoideae</taxon>
        <taxon>50 kb inversion clade</taxon>
        <taxon>NPAAA clade</taxon>
        <taxon>indigoferoid/millettioid clade</taxon>
        <taxon>Phaseoleae</taxon>
        <taxon>Mucuna</taxon>
    </lineage>
</organism>
<comment type="caution">
    <text evidence="5">Lacks conserved residue(s) required for the propagation of feature annotation.</text>
</comment>
<keyword evidence="4" id="KW-0539">Nucleus</keyword>
<reference evidence="7" key="1">
    <citation type="submission" date="2018-05" db="EMBL/GenBank/DDBJ databases">
        <title>Draft genome of Mucuna pruriens seed.</title>
        <authorList>
            <person name="Nnadi N.E."/>
            <person name="Vos R."/>
            <person name="Hasami M.H."/>
            <person name="Devisetty U.K."/>
            <person name="Aguiy J.C."/>
        </authorList>
    </citation>
    <scope>NUCLEOTIDE SEQUENCE [LARGE SCALE GENOMIC DNA]</scope>
    <source>
        <strain evidence="7">JCA_2017</strain>
    </source>
</reference>
<comment type="subcellular location">
    <subcellularLocation>
        <location evidence="1">Nucleus</location>
    </subcellularLocation>
</comment>
<evidence type="ECO:0000256" key="5">
    <source>
        <dbReference type="PROSITE-ProRule" id="PRU01191"/>
    </source>
</evidence>
<keyword evidence="8" id="KW-1185">Reference proteome</keyword>
<feature type="region of interest" description="Leucine repeat II (LRII)" evidence="5">
    <location>
        <begin position="340"/>
        <end position="372"/>
    </location>
</feature>
<dbReference type="Proteomes" id="UP000257109">
    <property type="component" value="Unassembled WGS sequence"/>
</dbReference>
<dbReference type="EMBL" id="QJKJ01007409">
    <property type="protein sequence ID" value="RDX83251.1"/>
    <property type="molecule type" value="Genomic_DNA"/>
</dbReference>
<dbReference type="Pfam" id="PF03514">
    <property type="entry name" value="GRAS"/>
    <property type="match status" value="1"/>
</dbReference>
<evidence type="ECO:0000256" key="6">
    <source>
        <dbReference type="SAM" id="MobiDB-lite"/>
    </source>
</evidence>
<feature type="region of interest" description="SAW" evidence="5">
    <location>
        <begin position="478"/>
        <end position="553"/>
    </location>
</feature>
<evidence type="ECO:0000313" key="8">
    <source>
        <dbReference type="Proteomes" id="UP000257109"/>
    </source>
</evidence>
<evidence type="ECO:0000256" key="4">
    <source>
        <dbReference type="ARBA" id="ARBA00023242"/>
    </source>
</evidence>